<dbReference type="AlphaFoldDB" id="A0A8I0CVH4"/>
<gene>
    <name evidence="2" type="ORF">HU722_05445</name>
</gene>
<evidence type="ECO:0000313" key="2">
    <source>
        <dbReference type="EMBL" id="MBC3290960.1"/>
    </source>
</evidence>
<proteinExistence type="predicted"/>
<accession>A0A8I0CVH4</accession>
<name>A0A8I0CVH4_9PSED</name>
<keyword evidence="1" id="KW-1133">Transmembrane helix</keyword>
<keyword evidence="1" id="KW-0472">Membrane</keyword>
<feature type="transmembrane region" description="Helical" evidence="1">
    <location>
        <begin position="20"/>
        <end position="40"/>
    </location>
</feature>
<protein>
    <submittedName>
        <fullName evidence="2">Uncharacterized protein</fullName>
    </submittedName>
</protein>
<reference evidence="2" key="1">
    <citation type="journal article" date="2020" name="Microorganisms">
        <title>Reliable Identification of Environmental Pseudomonas Isolates Using the rpoD Gene.</title>
        <authorList>
            <consortium name="The Broad Institute Genome Sequencing Platform"/>
            <person name="Girard L."/>
            <person name="Lood C."/>
            <person name="Rokni-Zadeh H."/>
            <person name="van Noort V."/>
            <person name="Lavigne R."/>
            <person name="De Mot R."/>
        </authorList>
    </citation>
    <scope>NUCLEOTIDE SEQUENCE [LARGE SCALE GENOMIC DNA]</scope>
    <source>
        <strain evidence="2">SWRI145</strain>
    </source>
</reference>
<keyword evidence="1" id="KW-0812">Transmembrane</keyword>
<dbReference type="EMBL" id="JABWQF010000002">
    <property type="protein sequence ID" value="MBC3290960.1"/>
    <property type="molecule type" value="Genomic_DNA"/>
</dbReference>
<comment type="caution">
    <text evidence="2">The sequence shown here is derived from an EMBL/GenBank/DDBJ whole genome shotgun (WGS) entry which is preliminary data.</text>
</comment>
<organism evidence="2">
    <name type="scientific">Pseudomonas tritici</name>
    <dbReference type="NCBI Taxonomy" id="2745518"/>
    <lineage>
        <taxon>Bacteria</taxon>
        <taxon>Pseudomonadati</taxon>
        <taxon>Pseudomonadota</taxon>
        <taxon>Gammaproteobacteria</taxon>
        <taxon>Pseudomonadales</taxon>
        <taxon>Pseudomonadaceae</taxon>
        <taxon>Pseudomonas</taxon>
    </lineage>
</organism>
<evidence type="ECO:0000256" key="1">
    <source>
        <dbReference type="SAM" id="Phobius"/>
    </source>
</evidence>
<sequence>MLHPEAFLQRHPDVSSVKNVIILMFVSHVGILSTCIGLPIPLRLTTHPKRLTARSLTVKVLKNQVNLLKVNKFNEETYEIKAAGNGDLLQPV</sequence>